<evidence type="ECO:0000313" key="3">
    <source>
        <dbReference type="EMBL" id="OVA01621.1"/>
    </source>
</evidence>
<accession>A0A200PTU2</accession>
<dbReference type="InterPro" id="IPR055290">
    <property type="entry name" value="At3g26010-like"/>
</dbReference>
<organism evidence="3 4">
    <name type="scientific">Macleaya cordata</name>
    <name type="common">Five-seeded plume-poppy</name>
    <name type="synonym">Bocconia cordata</name>
    <dbReference type="NCBI Taxonomy" id="56857"/>
    <lineage>
        <taxon>Eukaryota</taxon>
        <taxon>Viridiplantae</taxon>
        <taxon>Streptophyta</taxon>
        <taxon>Embryophyta</taxon>
        <taxon>Tracheophyta</taxon>
        <taxon>Spermatophyta</taxon>
        <taxon>Magnoliopsida</taxon>
        <taxon>Ranunculales</taxon>
        <taxon>Papaveraceae</taxon>
        <taxon>Papaveroideae</taxon>
        <taxon>Macleaya</taxon>
    </lineage>
</organism>
<sequence>MNKKRKKEEEKEKPAMRSLSQSASSTGVVLPQEVIYEILTRVPLKHLLSRCRLVCKGWRSLTYDSEFKLVHSQRTPTISGYLIQLSSRDEELFHFVSFIHQSPLIPSPSLDFLPRHVEILSSSSPHGLLCCVSYNLQTGYTFYLCKPATREWLKIPSPKTKQYLTLQTALVVKGCNPLHYKIIRFSTSPGYLVYHCEIFNSNYWEWKMLNDIIVCHDGEFKPYSFIGSATDPGVLVHGAIHWLSYHGQISALDVNIDNGSWRIISPPIDDGKLNEKGFSVEKKLVECEGEIGLLYLALDEKWLELWVLENYHLKDETRWNKIYRVDLKPVHLGLFGSGKKLLDLYTKHIVLMKIGDEIIWYDCKTGSRTVALKVPDECSVLKVHQIHSDLVPFL</sequence>
<evidence type="ECO:0000259" key="2">
    <source>
        <dbReference type="PROSITE" id="PS50181"/>
    </source>
</evidence>
<protein>
    <submittedName>
        <fullName evidence="3">F-box domain</fullName>
    </submittedName>
</protein>
<dbReference type="InParanoid" id="A0A200PTU2"/>
<feature type="region of interest" description="Disordered" evidence="1">
    <location>
        <begin position="1"/>
        <end position="20"/>
    </location>
</feature>
<dbReference type="PANTHER" id="PTHR35546:SF16">
    <property type="entry name" value="F-BOX ASSOCIATED UBIQUITINATION EFFECTOR FAMILY PROTEIN-RELATED"/>
    <property type="match status" value="1"/>
</dbReference>
<feature type="domain" description="F-box" evidence="2">
    <location>
        <begin position="24"/>
        <end position="70"/>
    </location>
</feature>
<dbReference type="InterPro" id="IPR017451">
    <property type="entry name" value="F-box-assoc_interact_dom"/>
</dbReference>
<proteinExistence type="predicted"/>
<dbReference type="SMART" id="SM00256">
    <property type="entry name" value="FBOX"/>
    <property type="match status" value="1"/>
</dbReference>
<keyword evidence="4" id="KW-1185">Reference proteome</keyword>
<dbReference type="OMA" id="EKWLELW"/>
<reference evidence="3 4" key="1">
    <citation type="journal article" date="2017" name="Mol. Plant">
        <title>The Genome of Medicinal Plant Macleaya cordata Provides New Insights into Benzylisoquinoline Alkaloids Metabolism.</title>
        <authorList>
            <person name="Liu X."/>
            <person name="Liu Y."/>
            <person name="Huang P."/>
            <person name="Ma Y."/>
            <person name="Qing Z."/>
            <person name="Tang Q."/>
            <person name="Cao H."/>
            <person name="Cheng P."/>
            <person name="Zheng Y."/>
            <person name="Yuan Z."/>
            <person name="Zhou Y."/>
            <person name="Liu J."/>
            <person name="Tang Z."/>
            <person name="Zhuo Y."/>
            <person name="Zhang Y."/>
            <person name="Yu L."/>
            <person name="Huang J."/>
            <person name="Yang P."/>
            <person name="Peng Q."/>
            <person name="Zhang J."/>
            <person name="Jiang W."/>
            <person name="Zhang Z."/>
            <person name="Lin K."/>
            <person name="Ro D.K."/>
            <person name="Chen X."/>
            <person name="Xiong X."/>
            <person name="Shang Y."/>
            <person name="Huang S."/>
            <person name="Zeng J."/>
        </authorList>
    </citation>
    <scope>NUCLEOTIDE SEQUENCE [LARGE SCALE GENOMIC DNA]</scope>
    <source>
        <strain evidence="4">cv. BLH2017</strain>
        <tissue evidence="3">Root</tissue>
    </source>
</reference>
<evidence type="ECO:0000313" key="4">
    <source>
        <dbReference type="Proteomes" id="UP000195402"/>
    </source>
</evidence>
<dbReference type="NCBIfam" id="TIGR01640">
    <property type="entry name" value="F_box_assoc_1"/>
    <property type="match status" value="1"/>
</dbReference>
<dbReference type="PANTHER" id="PTHR35546">
    <property type="entry name" value="F-BOX PROTEIN INTERACTION DOMAIN PROTEIN-RELATED"/>
    <property type="match status" value="1"/>
</dbReference>
<dbReference type="STRING" id="56857.A0A200PTU2"/>
<dbReference type="Proteomes" id="UP000195402">
    <property type="component" value="Unassembled WGS sequence"/>
</dbReference>
<comment type="caution">
    <text evidence="3">The sequence shown here is derived from an EMBL/GenBank/DDBJ whole genome shotgun (WGS) entry which is preliminary data.</text>
</comment>
<evidence type="ECO:0000256" key="1">
    <source>
        <dbReference type="SAM" id="MobiDB-lite"/>
    </source>
</evidence>
<name>A0A200PTU2_MACCD</name>
<dbReference type="InterPro" id="IPR001810">
    <property type="entry name" value="F-box_dom"/>
</dbReference>
<gene>
    <name evidence="3" type="ORF">BVC80_9073g56</name>
</gene>
<dbReference type="Gene3D" id="1.20.1280.50">
    <property type="match status" value="1"/>
</dbReference>
<dbReference type="PROSITE" id="PS50181">
    <property type="entry name" value="FBOX"/>
    <property type="match status" value="1"/>
</dbReference>
<dbReference type="AlphaFoldDB" id="A0A200PTU2"/>
<dbReference type="CDD" id="cd22157">
    <property type="entry name" value="F-box_AtFBW1-like"/>
    <property type="match status" value="1"/>
</dbReference>
<dbReference type="Pfam" id="PF00646">
    <property type="entry name" value="F-box"/>
    <property type="match status" value="1"/>
</dbReference>
<dbReference type="InterPro" id="IPR036047">
    <property type="entry name" value="F-box-like_dom_sf"/>
</dbReference>
<dbReference type="EMBL" id="MVGT01004040">
    <property type="protein sequence ID" value="OVA01621.1"/>
    <property type="molecule type" value="Genomic_DNA"/>
</dbReference>
<dbReference type="SUPFAM" id="SSF81383">
    <property type="entry name" value="F-box domain"/>
    <property type="match status" value="1"/>
</dbReference>
<dbReference type="OrthoDB" id="1845982at2759"/>